<dbReference type="SUPFAM" id="SSF47175">
    <property type="entry name" value="Cytochromes"/>
    <property type="match status" value="1"/>
</dbReference>
<dbReference type="RefSeq" id="WP_091353591.1">
    <property type="nucleotide sequence ID" value="NZ_AP025284.1"/>
</dbReference>
<evidence type="ECO:0000256" key="8">
    <source>
        <dbReference type="SAM" id="SignalP"/>
    </source>
</evidence>
<protein>
    <submittedName>
        <fullName evidence="9">Cytochrome c556</fullName>
    </submittedName>
</protein>
<dbReference type="PIRSF" id="PIRSF000027">
    <property type="entry name" value="Cytc_c_prime"/>
    <property type="match status" value="1"/>
</dbReference>
<dbReference type="InterPro" id="IPR010980">
    <property type="entry name" value="Cyt_c/b562"/>
</dbReference>
<proteinExistence type="predicted"/>
<feature type="binding site" description="covalent" evidence="7">
    <location>
        <position position="143"/>
    </location>
    <ligand>
        <name>heme c</name>
        <dbReference type="ChEBI" id="CHEBI:61717"/>
    </ligand>
</feature>
<dbReference type="PROSITE" id="PS51009">
    <property type="entry name" value="CYTCII"/>
    <property type="match status" value="1"/>
</dbReference>
<evidence type="ECO:0000256" key="3">
    <source>
        <dbReference type="ARBA" id="ARBA00022723"/>
    </source>
</evidence>
<keyword evidence="10" id="KW-1185">Reference proteome</keyword>
<keyword evidence="4" id="KW-0249">Electron transport</keyword>
<dbReference type="GO" id="GO:0020037">
    <property type="term" value="F:heme binding"/>
    <property type="evidence" value="ECO:0007669"/>
    <property type="project" value="InterPro"/>
</dbReference>
<evidence type="ECO:0000256" key="6">
    <source>
        <dbReference type="PIRSR" id="PIRSR000027-1"/>
    </source>
</evidence>
<dbReference type="EMBL" id="FOGB01000001">
    <property type="protein sequence ID" value="SEQ12872.1"/>
    <property type="molecule type" value="Genomic_DNA"/>
</dbReference>
<name>A0A1H9DHA1_9GAMM</name>
<keyword evidence="5 6" id="KW-0408">Iron</keyword>
<keyword evidence="8" id="KW-0732">Signal</keyword>
<sequence length="150" mass="16363">MKQVVKVVLCTAMLATISAPTVAEDAFKDEINARQGYYKLVKYNFGILGAMVKGKKDYDAGVAATAANNIYNLSKVNNSMLWPKGSDNSQLDTTRAKPAIWENFDDVKEKHGNWQAAVEKLAQDAGNGKDALKMSFGPVGKACHDDYKAK</sequence>
<keyword evidence="3 6" id="KW-0479">Metal-binding</keyword>
<dbReference type="GO" id="GO:0005506">
    <property type="term" value="F:iron ion binding"/>
    <property type="evidence" value="ECO:0007669"/>
    <property type="project" value="InterPro"/>
</dbReference>
<dbReference type="InterPro" id="IPR012127">
    <property type="entry name" value="Cyt_c_prime"/>
</dbReference>
<keyword evidence="1" id="KW-0813">Transport</keyword>
<dbReference type="STRING" id="355243.SAMN03080615_00553"/>
<dbReference type="Proteomes" id="UP000198749">
    <property type="component" value="Unassembled WGS sequence"/>
</dbReference>
<gene>
    <name evidence="9" type="ORF">SAMN03080615_00553</name>
</gene>
<organism evidence="9 10">
    <name type="scientific">Amphritea atlantica</name>
    <dbReference type="NCBI Taxonomy" id="355243"/>
    <lineage>
        <taxon>Bacteria</taxon>
        <taxon>Pseudomonadati</taxon>
        <taxon>Pseudomonadota</taxon>
        <taxon>Gammaproteobacteria</taxon>
        <taxon>Oceanospirillales</taxon>
        <taxon>Oceanospirillaceae</taxon>
        <taxon>Amphritea</taxon>
    </lineage>
</organism>
<evidence type="ECO:0000313" key="10">
    <source>
        <dbReference type="Proteomes" id="UP000198749"/>
    </source>
</evidence>
<dbReference type="OrthoDB" id="5520910at2"/>
<dbReference type="GO" id="GO:0009055">
    <property type="term" value="F:electron transfer activity"/>
    <property type="evidence" value="ECO:0007669"/>
    <property type="project" value="InterPro"/>
</dbReference>
<evidence type="ECO:0000256" key="7">
    <source>
        <dbReference type="PIRSR" id="PIRSR000027-2"/>
    </source>
</evidence>
<dbReference type="Gene3D" id="1.20.120.10">
    <property type="entry name" value="Cytochrome c/b562"/>
    <property type="match status" value="1"/>
</dbReference>
<comment type="PTM">
    <text evidence="7">Binds 1 heme group per subunit.</text>
</comment>
<dbReference type="GO" id="GO:0022900">
    <property type="term" value="P:electron transport chain"/>
    <property type="evidence" value="ECO:0007669"/>
    <property type="project" value="InterPro"/>
</dbReference>
<dbReference type="Pfam" id="PF01322">
    <property type="entry name" value="Cytochrom_C_2"/>
    <property type="match status" value="1"/>
</dbReference>
<feature type="chain" id="PRO_5011520146" evidence="8">
    <location>
        <begin position="24"/>
        <end position="150"/>
    </location>
</feature>
<dbReference type="GO" id="GO:0042597">
    <property type="term" value="C:periplasmic space"/>
    <property type="evidence" value="ECO:0007669"/>
    <property type="project" value="InterPro"/>
</dbReference>
<dbReference type="AlphaFoldDB" id="A0A1H9DHA1"/>
<evidence type="ECO:0000256" key="4">
    <source>
        <dbReference type="ARBA" id="ARBA00022982"/>
    </source>
</evidence>
<feature type="signal peptide" evidence="8">
    <location>
        <begin position="1"/>
        <end position="23"/>
    </location>
</feature>
<evidence type="ECO:0000256" key="1">
    <source>
        <dbReference type="ARBA" id="ARBA00022448"/>
    </source>
</evidence>
<accession>A0A1H9DHA1</accession>
<evidence type="ECO:0000256" key="5">
    <source>
        <dbReference type="ARBA" id="ARBA00023004"/>
    </source>
</evidence>
<reference evidence="10" key="1">
    <citation type="submission" date="2016-10" db="EMBL/GenBank/DDBJ databases">
        <authorList>
            <person name="Varghese N."/>
            <person name="Submissions S."/>
        </authorList>
    </citation>
    <scope>NUCLEOTIDE SEQUENCE [LARGE SCALE GENOMIC DNA]</scope>
    <source>
        <strain evidence="10">DSM 18887</strain>
    </source>
</reference>
<feature type="binding site" description="axial binding residue" evidence="6">
    <location>
        <position position="144"/>
    </location>
    <ligand>
        <name>heme c</name>
        <dbReference type="ChEBI" id="CHEBI:61717"/>
    </ligand>
    <ligandPart>
        <name>Fe</name>
        <dbReference type="ChEBI" id="CHEBI:18248"/>
    </ligandPart>
</feature>
<evidence type="ECO:0000313" key="9">
    <source>
        <dbReference type="EMBL" id="SEQ12872.1"/>
    </source>
</evidence>
<evidence type="ECO:0000256" key="2">
    <source>
        <dbReference type="ARBA" id="ARBA00022617"/>
    </source>
</evidence>
<dbReference type="InterPro" id="IPR002321">
    <property type="entry name" value="Cyt_c_II"/>
</dbReference>
<keyword evidence="2 7" id="KW-0349">Heme</keyword>